<protein>
    <submittedName>
        <fullName evidence="2">Uncharacterized protein</fullName>
    </submittedName>
</protein>
<proteinExistence type="predicted"/>
<dbReference type="EMBL" id="ML220129">
    <property type="protein sequence ID" value="TGZ79731.1"/>
    <property type="molecule type" value="Genomic_DNA"/>
</dbReference>
<accession>A0A4S2MTC2</accession>
<dbReference type="Proteomes" id="UP000298138">
    <property type="component" value="Unassembled WGS sequence"/>
</dbReference>
<dbReference type="InParanoid" id="A0A4S2MTC2"/>
<feature type="region of interest" description="Disordered" evidence="1">
    <location>
        <begin position="1"/>
        <end position="276"/>
    </location>
</feature>
<feature type="compositionally biased region" description="Basic and acidic residues" evidence="1">
    <location>
        <begin position="224"/>
        <end position="276"/>
    </location>
</feature>
<evidence type="ECO:0000256" key="1">
    <source>
        <dbReference type="SAM" id="MobiDB-lite"/>
    </source>
</evidence>
<feature type="compositionally biased region" description="Polar residues" evidence="1">
    <location>
        <begin position="113"/>
        <end position="127"/>
    </location>
</feature>
<keyword evidence="3" id="KW-1185">Reference proteome</keyword>
<evidence type="ECO:0000313" key="2">
    <source>
        <dbReference type="EMBL" id="TGZ79731.1"/>
    </source>
</evidence>
<gene>
    <name evidence="2" type="ORF">EX30DRAFT_74422</name>
</gene>
<dbReference type="AlphaFoldDB" id="A0A4S2MTC2"/>
<sequence length="276" mass="30364">MSAEVVSHPAIEHPTHSRSSSKSRINPLFAPLESKGEREWRAEHEARKSAEKAARKSGQSTPKSGHQTPKSKPGSPRMSIELGHVTPMFSPLESDGERKVKAEIAAQKAARKSGQSTPKSGHQTPATVGSPRISMDVESQKSKAPILPLFSPLESEGERKWKVQHAAEKAARKSGQSTPKSGAVSPMAPASRRASVDAERGLKTPKTPRSRSPIRPMFSPLESQGERKWKEEQEKKRKEEKLSSGENSRRGSLVEKVRKSLDGMRRKSKDASHEEH</sequence>
<feature type="compositionally biased region" description="Polar residues" evidence="1">
    <location>
        <begin position="58"/>
        <end position="70"/>
    </location>
</feature>
<reference evidence="2 3" key="1">
    <citation type="submission" date="2019-04" db="EMBL/GenBank/DDBJ databases">
        <title>Comparative genomics and transcriptomics to analyze fruiting body development in filamentous ascomycetes.</title>
        <authorList>
            <consortium name="DOE Joint Genome Institute"/>
            <person name="Lutkenhaus R."/>
            <person name="Traeger S."/>
            <person name="Breuer J."/>
            <person name="Kuo A."/>
            <person name="Lipzen A."/>
            <person name="Pangilinan J."/>
            <person name="Dilworth D."/>
            <person name="Sandor L."/>
            <person name="Poggeler S."/>
            <person name="Barry K."/>
            <person name="Grigoriev I.V."/>
            <person name="Nowrousian M."/>
        </authorList>
    </citation>
    <scope>NUCLEOTIDE SEQUENCE [LARGE SCALE GENOMIC DNA]</scope>
    <source>
        <strain evidence="2 3">CBS 389.68</strain>
    </source>
</reference>
<evidence type="ECO:0000313" key="3">
    <source>
        <dbReference type="Proteomes" id="UP000298138"/>
    </source>
</evidence>
<organism evidence="2 3">
    <name type="scientific">Ascodesmis nigricans</name>
    <dbReference type="NCBI Taxonomy" id="341454"/>
    <lineage>
        <taxon>Eukaryota</taxon>
        <taxon>Fungi</taxon>
        <taxon>Dikarya</taxon>
        <taxon>Ascomycota</taxon>
        <taxon>Pezizomycotina</taxon>
        <taxon>Pezizomycetes</taxon>
        <taxon>Pezizales</taxon>
        <taxon>Ascodesmidaceae</taxon>
        <taxon>Ascodesmis</taxon>
    </lineage>
</organism>
<name>A0A4S2MTC2_9PEZI</name>
<feature type="compositionally biased region" description="Basic and acidic residues" evidence="1">
    <location>
        <begin position="34"/>
        <end position="54"/>
    </location>
</feature>
<feature type="compositionally biased region" description="Basic and acidic residues" evidence="1">
    <location>
        <begin position="156"/>
        <end position="171"/>
    </location>
</feature>